<organism evidence="4 5">
    <name type="scientific">Paracoccus salipaludis</name>
    <dbReference type="NCBI Taxonomy" id="2032623"/>
    <lineage>
        <taxon>Bacteria</taxon>
        <taxon>Pseudomonadati</taxon>
        <taxon>Pseudomonadota</taxon>
        <taxon>Alphaproteobacteria</taxon>
        <taxon>Rhodobacterales</taxon>
        <taxon>Paracoccaceae</taxon>
        <taxon>Paracoccus</taxon>
    </lineage>
</organism>
<keyword evidence="3" id="KW-0067">ATP-binding</keyword>
<dbReference type="Proteomes" id="UP000218023">
    <property type="component" value="Unassembled WGS sequence"/>
</dbReference>
<sequence length="424" mass="44262">MPSDILAIDFGTSNSAAAVLDGGRARRIPVEAGADTLPTAVFFPARGGAMRIGEAAGEALIGGEEGRYMRALKTALGTPLLHETQLVGGRRRTLAQIITAFLTTLRERAEAATGRRHARALSGRPVHFHPDPARDARAEADLRDCYLAAGFEEVRFLPEPEAAVLACHHLGAAGTTGLVVDIGGGTSDFSVFRAEGGRVRILASHGIRLGGTDFDHVLSMAHAMPLLGHGGELRRETGPGRLPVPNAIYVDLATWARIPFLYTAATRRQAAQLARLAIQPERLARLVTVLDHELGHELAFAVERGKIAANSGGDARIGMGFIEPGLSAPLSATSLQAALQGCRDDLSSAISETLTLAQVPAGQIASVILVGGSSLMRMVAEAAQAQCPAATLHRSEAFTAVVDGLALACAGLEPARDLSNAAEA</sequence>
<evidence type="ECO:0000256" key="1">
    <source>
        <dbReference type="ARBA" id="ARBA00007381"/>
    </source>
</evidence>
<dbReference type="Pfam" id="PF00012">
    <property type="entry name" value="HSP70"/>
    <property type="match status" value="1"/>
</dbReference>
<protein>
    <submittedName>
        <fullName evidence="4">Hsp70 family protein</fullName>
    </submittedName>
</protein>
<dbReference type="InterPro" id="IPR013126">
    <property type="entry name" value="Hsp_70_fam"/>
</dbReference>
<evidence type="ECO:0000256" key="3">
    <source>
        <dbReference type="ARBA" id="ARBA00022840"/>
    </source>
</evidence>
<dbReference type="PANTHER" id="PTHR42749">
    <property type="entry name" value="CELL SHAPE-DETERMINING PROTEIN MREB"/>
    <property type="match status" value="1"/>
</dbReference>
<name>A0A2A2GKE8_9RHOB</name>
<keyword evidence="5" id="KW-1185">Reference proteome</keyword>
<dbReference type="GO" id="GO:0140662">
    <property type="term" value="F:ATP-dependent protein folding chaperone"/>
    <property type="evidence" value="ECO:0007669"/>
    <property type="project" value="InterPro"/>
</dbReference>
<dbReference type="SUPFAM" id="SSF53067">
    <property type="entry name" value="Actin-like ATPase domain"/>
    <property type="match status" value="2"/>
</dbReference>
<proteinExistence type="inferred from homology"/>
<dbReference type="InterPro" id="IPR043129">
    <property type="entry name" value="ATPase_NBD"/>
</dbReference>
<evidence type="ECO:0000313" key="4">
    <source>
        <dbReference type="EMBL" id="PAU98066.1"/>
    </source>
</evidence>
<reference evidence="4 5" key="1">
    <citation type="submission" date="2017-09" db="EMBL/GenBank/DDBJ databases">
        <title>Paracoccus alkalisoli sp. nov., isolated from saline alkaline soil.</title>
        <authorList>
            <person name="Dong X."/>
            <person name="Zhang G."/>
        </authorList>
    </citation>
    <scope>NUCLEOTIDE SEQUENCE [LARGE SCALE GENOMIC DNA]</scope>
    <source>
        <strain evidence="4 5">WN007</strain>
    </source>
</reference>
<dbReference type="OrthoDB" id="9807934at2"/>
<dbReference type="PANTHER" id="PTHR42749:SF1">
    <property type="entry name" value="CELL SHAPE-DETERMINING PROTEIN MREB"/>
    <property type="match status" value="1"/>
</dbReference>
<dbReference type="GO" id="GO:0005524">
    <property type="term" value="F:ATP binding"/>
    <property type="evidence" value="ECO:0007669"/>
    <property type="project" value="UniProtKB-KW"/>
</dbReference>
<dbReference type="PROSITE" id="PS00329">
    <property type="entry name" value="HSP70_2"/>
    <property type="match status" value="1"/>
</dbReference>
<comment type="caution">
    <text evidence="4">The sequence shown here is derived from an EMBL/GenBank/DDBJ whole genome shotgun (WGS) entry which is preliminary data.</text>
</comment>
<dbReference type="EMBL" id="NSJZ01000003">
    <property type="protein sequence ID" value="PAU98066.1"/>
    <property type="molecule type" value="Genomic_DNA"/>
</dbReference>
<dbReference type="AlphaFoldDB" id="A0A2A2GKE8"/>
<evidence type="ECO:0000313" key="5">
    <source>
        <dbReference type="Proteomes" id="UP000218023"/>
    </source>
</evidence>
<gene>
    <name evidence="4" type="ORF">CK240_06260</name>
</gene>
<dbReference type="RefSeq" id="WP_095639471.1">
    <property type="nucleotide sequence ID" value="NZ_NSJZ01000003.1"/>
</dbReference>
<comment type="similarity">
    <text evidence="1">Belongs to the heat shock protein 70 family.</text>
</comment>
<evidence type="ECO:0000256" key="2">
    <source>
        <dbReference type="ARBA" id="ARBA00022741"/>
    </source>
</evidence>
<keyword evidence="2" id="KW-0547">Nucleotide-binding</keyword>
<dbReference type="Gene3D" id="3.30.420.40">
    <property type="match status" value="2"/>
</dbReference>
<dbReference type="InterPro" id="IPR018181">
    <property type="entry name" value="Heat_shock_70_CS"/>
</dbReference>
<accession>A0A2A2GKE8</accession>